<dbReference type="SUPFAM" id="SSF53901">
    <property type="entry name" value="Thiolase-like"/>
    <property type="match status" value="1"/>
</dbReference>
<keyword evidence="3" id="KW-0963">Cytoplasm</keyword>
<dbReference type="Proteomes" id="UP000053260">
    <property type="component" value="Unassembled WGS sequence"/>
</dbReference>
<keyword evidence="8" id="KW-0511">Multifunctional enzyme</keyword>
<dbReference type="PANTHER" id="PTHR43091">
    <property type="entry name" value="3-OXOACYL-[ACYL-CARRIER-PROTEIN] SYNTHASE"/>
    <property type="match status" value="1"/>
</dbReference>
<evidence type="ECO:0000256" key="8">
    <source>
        <dbReference type="ARBA" id="ARBA00023268"/>
    </source>
</evidence>
<evidence type="ECO:0000256" key="1">
    <source>
        <dbReference type="ARBA" id="ARBA00005189"/>
    </source>
</evidence>
<evidence type="ECO:0000256" key="3">
    <source>
        <dbReference type="ARBA" id="ARBA00022490"/>
    </source>
</evidence>
<dbReference type="STRING" id="909626.AQJ91_33995"/>
<proteinExistence type="inferred from homology"/>
<evidence type="ECO:0000256" key="5">
    <source>
        <dbReference type="ARBA" id="ARBA00022832"/>
    </source>
</evidence>
<dbReference type="Gene3D" id="3.40.47.10">
    <property type="match status" value="1"/>
</dbReference>
<comment type="similarity">
    <text evidence="2">Belongs to the thiolase-like superfamily. FabH family.</text>
</comment>
<dbReference type="AlphaFoldDB" id="A0A117RYR0"/>
<evidence type="ECO:0000313" key="11">
    <source>
        <dbReference type="Proteomes" id="UP000053260"/>
    </source>
</evidence>
<keyword evidence="6" id="KW-0443">Lipid metabolism</keyword>
<dbReference type="Pfam" id="PF08545">
    <property type="entry name" value="ACP_syn_III"/>
    <property type="match status" value="1"/>
</dbReference>
<evidence type="ECO:0000256" key="7">
    <source>
        <dbReference type="ARBA" id="ARBA00023160"/>
    </source>
</evidence>
<evidence type="ECO:0000313" key="10">
    <source>
        <dbReference type="EMBL" id="KUO16834.1"/>
    </source>
</evidence>
<sequence length="327" mass="33005">MCAPAYELGEYAEPVVALDELQADPQTAAELTAPAAGFHTYRWSEAGVTELMAPAVQRTLAEAGVARDEIDMVLLATDSLPRDRSAHRDVAELLATTGLARATAVTTGLMDCATAMVAVGTAASLVRDGTARQVLVVSGDVADRATGGHRIVAGGAAIASDAAASVLVSATAPGLEVLGMAHHSAPELNAGGGPQQQLLSRIRAHRELFARLAAARGGAPGSGGRDGLGSVRGVLPSNFARNVLRLYLAEVGIGADELRLGNVGRIAHCLGSDPLINLADQLTDGKTEGAAGTSDDGTLVLFGAGVSHLGAVLLGARPLPAVPRGGA</sequence>
<dbReference type="InterPro" id="IPR016039">
    <property type="entry name" value="Thiolase-like"/>
</dbReference>
<dbReference type="GO" id="GO:0004315">
    <property type="term" value="F:3-oxoacyl-[acyl-carrier-protein] synthase activity"/>
    <property type="evidence" value="ECO:0007669"/>
    <property type="project" value="InterPro"/>
</dbReference>
<keyword evidence="5" id="KW-0276">Fatty acid metabolism</keyword>
<evidence type="ECO:0000259" key="9">
    <source>
        <dbReference type="Pfam" id="PF08545"/>
    </source>
</evidence>
<protein>
    <submittedName>
        <fullName evidence="10">Acyl carrier protein</fullName>
    </submittedName>
</protein>
<keyword evidence="4" id="KW-0444">Lipid biosynthesis</keyword>
<dbReference type="PANTHER" id="PTHR43091:SF1">
    <property type="entry name" value="BETA-KETOACYL-[ACYL-CARRIER-PROTEIN] SYNTHASE III, CHLOROPLASTIC"/>
    <property type="match status" value="1"/>
</dbReference>
<keyword evidence="7" id="KW-0275">Fatty acid biosynthesis</keyword>
<reference evidence="10 11" key="1">
    <citation type="submission" date="2015-10" db="EMBL/GenBank/DDBJ databases">
        <title>Draft genome sequence of Streptomyces sp. RV15, isolated from a marine sponge.</title>
        <authorList>
            <person name="Ruckert C."/>
            <person name="Abdelmohsen U.R."/>
            <person name="Winkler A."/>
            <person name="Hentschel U."/>
            <person name="Kalinowski J."/>
            <person name="Kampfer P."/>
            <person name="Glaeser S."/>
        </authorList>
    </citation>
    <scope>NUCLEOTIDE SEQUENCE [LARGE SCALE GENOMIC DNA]</scope>
    <source>
        <strain evidence="10 11">RV15</strain>
    </source>
</reference>
<dbReference type="EMBL" id="LMXB01000083">
    <property type="protein sequence ID" value="KUO16834.1"/>
    <property type="molecule type" value="Genomic_DNA"/>
</dbReference>
<name>A0A117RYR0_9ACTN</name>
<keyword evidence="11" id="KW-1185">Reference proteome</keyword>
<comment type="caution">
    <text evidence="10">The sequence shown here is derived from an EMBL/GenBank/DDBJ whole genome shotgun (WGS) entry which is preliminary data.</text>
</comment>
<comment type="pathway">
    <text evidence="1">Lipid metabolism.</text>
</comment>
<dbReference type="InterPro" id="IPR013751">
    <property type="entry name" value="ACP_syn_III_N"/>
</dbReference>
<accession>A0A117RYR0</accession>
<gene>
    <name evidence="10" type="ORF">AQJ91_33995</name>
</gene>
<evidence type="ECO:0000256" key="4">
    <source>
        <dbReference type="ARBA" id="ARBA00022516"/>
    </source>
</evidence>
<organism evidence="10 11">
    <name type="scientific">Streptomyces dysideae</name>
    <dbReference type="NCBI Taxonomy" id="909626"/>
    <lineage>
        <taxon>Bacteria</taxon>
        <taxon>Bacillati</taxon>
        <taxon>Actinomycetota</taxon>
        <taxon>Actinomycetes</taxon>
        <taxon>Kitasatosporales</taxon>
        <taxon>Streptomycetaceae</taxon>
        <taxon>Streptomyces</taxon>
    </lineage>
</organism>
<evidence type="ECO:0000256" key="2">
    <source>
        <dbReference type="ARBA" id="ARBA00008642"/>
    </source>
</evidence>
<evidence type="ECO:0000256" key="6">
    <source>
        <dbReference type="ARBA" id="ARBA00023098"/>
    </source>
</evidence>
<dbReference type="GO" id="GO:0006633">
    <property type="term" value="P:fatty acid biosynthetic process"/>
    <property type="evidence" value="ECO:0007669"/>
    <property type="project" value="UniProtKB-KW"/>
</dbReference>
<feature type="domain" description="Beta-ketoacyl-[acyl-carrier-protein] synthase III N-terminal" evidence="9">
    <location>
        <begin position="111"/>
        <end position="184"/>
    </location>
</feature>